<gene>
    <name evidence="6" type="ORF">DFR41_103154</name>
</gene>
<dbReference type="GO" id="GO:0016846">
    <property type="term" value="F:carbon-sulfur lyase activity"/>
    <property type="evidence" value="ECO:0007669"/>
    <property type="project" value="InterPro"/>
</dbReference>
<keyword evidence="4" id="KW-0456">Lyase</keyword>
<evidence type="ECO:0000313" key="6">
    <source>
        <dbReference type="EMBL" id="RDI25998.1"/>
    </source>
</evidence>
<dbReference type="PANTHER" id="PTHR33337:SF40">
    <property type="entry name" value="CENP-V_GFA DOMAIN-CONTAINING PROTEIN-RELATED"/>
    <property type="match status" value="1"/>
</dbReference>
<dbReference type="SUPFAM" id="SSF51316">
    <property type="entry name" value="Mss4-like"/>
    <property type="match status" value="1"/>
</dbReference>
<accession>A0A370FHE6</accession>
<dbReference type="OrthoDB" id="327703at2"/>
<dbReference type="GO" id="GO:0046872">
    <property type="term" value="F:metal ion binding"/>
    <property type="evidence" value="ECO:0007669"/>
    <property type="project" value="UniProtKB-KW"/>
</dbReference>
<dbReference type="Pfam" id="PF04828">
    <property type="entry name" value="GFA"/>
    <property type="match status" value="1"/>
</dbReference>
<evidence type="ECO:0000256" key="2">
    <source>
        <dbReference type="ARBA" id="ARBA00022723"/>
    </source>
</evidence>
<dbReference type="PROSITE" id="PS51891">
    <property type="entry name" value="CENP_V_GFA"/>
    <property type="match status" value="1"/>
</dbReference>
<evidence type="ECO:0000256" key="1">
    <source>
        <dbReference type="ARBA" id="ARBA00005495"/>
    </source>
</evidence>
<organism evidence="6 7">
    <name type="scientific">Pseudacidovorax intermedius</name>
    <dbReference type="NCBI Taxonomy" id="433924"/>
    <lineage>
        <taxon>Bacteria</taxon>
        <taxon>Pseudomonadati</taxon>
        <taxon>Pseudomonadota</taxon>
        <taxon>Betaproteobacteria</taxon>
        <taxon>Burkholderiales</taxon>
        <taxon>Comamonadaceae</taxon>
        <taxon>Pseudacidovorax</taxon>
    </lineage>
</organism>
<name>A0A370FHE6_9BURK</name>
<dbReference type="Gene3D" id="3.90.1590.10">
    <property type="entry name" value="glutathione-dependent formaldehyde- activating enzyme (gfa)"/>
    <property type="match status" value="1"/>
</dbReference>
<evidence type="ECO:0000256" key="4">
    <source>
        <dbReference type="ARBA" id="ARBA00023239"/>
    </source>
</evidence>
<dbReference type="RefSeq" id="WP_017757898.1">
    <property type="nucleotide sequence ID" value="NZ_QQAV01000003.1"/>
</dbReference>
<evidence type="ECO:0000256" key="3">
    <source>
        <dbReference type="ARBA" id="ARBA00022833"/>
    </source>
</evidence>
<comment type="caution">
    <text evidence="6">The sequence shown here is derived from an EMBL/GenBank/DDBJ whole genome shotgun (WGS) entry which is preliminary data.</text>
</comment>
<dbReference type="EMBL" id="QQAV01000003">
    <property type="protein sequence ID" value="RDI25998.1"/>
    <property type="molecule type" value="Genomic_DNA"/>
</dbReference>
<dbReference type="PANTHER" id="PTHR33337">
    <property type="entry name" value="GFA DOMAIN-CONTAINING PROTEIN"/>
    <property type="match status" value="1"/>
</dbReference>
<sequence>MNLPYTGGCACGAVRYSTPHAPVFQNHCQCRDCQRRSGTGHGSWLTFASSAELALTGELRHWETVGDSGNTKIHTFCPLCGTSVALRFTAMPDLVAVPAGSLDEPARFAPQAVTYRVRGLTWDRVDPSLTAFERMPG</sequence>
<dbReference type="AlphaFoldDB" id="A0A370FHE6"/>
<evidence type="ECO:0000259" key="5">
    <source>
        <dbReference type="PROSITE" id="PS51891"/>
    </source>
</evidence>
<keyword evidence="3" id="KW-0862">Zinc</keyword>
<protein>
    <recommendedName>
        <fullName evidence="5">CENP-V/GFA domain-containing protein</fullName>
    </recommendedName>
</protein>
<dbReference type="InterPro" id="IPR011057">
    <property type="entry name" value="Mss4-like_sf"/>
</dbReference>
<feature type="domain" description="CENP-V/GFA" evidence="5">
    <location>
        <begin position="5"/>
        <end position="123"/>
    </location>
</feature>
<dbReference type="Proteomes" id="UP000255265">
    <property type="component" value="Unassembled WGS sequence"/>
</dbReference>
<dbReference type="InterPro" id="IPR006913">
    <property type="entry name" value="CENP-V/GFA"/>
</dbReference>
<comment type="similarity">
    <text evidence="1">Belongs to the Gfa family.</text>
</comment>
<evidence type="ECO:0000313" key="7">
    <source>
        <dbReference type="Proteomes" id="UP000255265"/>
    </source>
</evidence>
<keyword evidence="7" id="KW-1185">Reference proteome</keyword>
<reference evidence="6 7" key="1">
    <citation type="submission" date="2018-07" db="EMBL/GenBank/DDBJ databases">
        <title>Genomic Encyclopedia of Type Strains, Phase IV (KMG-IV): sequencing the most valuable type-strain genomes for metagenomic binning, comparative biology and taxonomic classification.</title>
        <authorList>
            <person name="Goeker M."/>
        </authorList>
    </citation>
    <scope>NUCLEOTIDE SEQUENCE [LARGE SCALE GENOMIC DNA]</scope>
    <source>
        <strain evidence="6 7">DSM 21352</strain>
    </source>
</reference>
<proteinExistence type="inferred from homology"/>
<keyword evidence="2" id="KW-0479">Metal-binding</keyword>